<gene>
    <name evidence="2" type="ORF">Asera_57820</name>
</gene>
<organism evidence="2 3">
    <name type="scientific">Actinocatenispora sera</name>
    <dbReference type="NCBI Taxonomy" id="390989"/>
    <lineage>
        <taxon>Bacteria</taxon>
        <taxon>Bacillati</taxon>
        <taxon>Actinomycetota</taxon>
        <taxon>Actinomycetes</taxon>
        <taxon>Micromonosporales</taxon>
        <taxon>Micromonosporaceae</taxon>
        <taxon>Actinocatenispora</taxon>
    </lineage>
</organism>
<protein>
    <submittedName>
        <fullName evidence="2">Uncharacterized protein</fullName>
    </submittedName>
</protein>
<accession>A0A810L811</accession>
<evidence type="ECO:0000256" key="1">
    <source>
        <dbReference type="SAM" id="MobiDB-lite"/>
    </source>
</evidence>
<feature type="region of interest" description="Disordered" evidence="1">
    <location>
        <begin position="27"/>
        <end position="102"/>
    </location>
</feature>
<sequence>MTAGATDHRRASAHLRHLLAICRADPYRPRRHGDRQPAAVRHRVPTLPRHADVQPPVEVRRTGRCTHREPTRRPPQRIRIVTVGPGRDPGTSLVYTSSTSKN</sequence>
<evidence type="ECO:0000313" key="2">
    <source>
        <dbReference type="EMBL" id="BCJ31674.1"/>
    </source>
</evidence>
<dbReference type="KEGG" id="aser:Asera_57820"/>
<dbReference type="EMBL" id="AP023354">
    <property type="protein sequence ID" value="BCJ31674.1"/>
    <property type="molecule type" value="Genomic_DNA"/>
</dbReference>
<keyword evidence="3" id="KW-1185">Reference proteome</keyword>
<feature type="compositionally biased region" description="Basic and acidic residues" evidence="1">
    <location>
        <begin position="58"/>
        <end position="72"/>
    </location>
</feature>
<evidence type="ECO:0000313" key="3">
    <source>
        <dbReference type="Proteomes" id="UP000680750"/>
    </source>
</evidence>
<feature type="compositionally biased region" description="Polar residues" evidence="1">
    <location>
        <begin position="93"/>
        <end position="102"/>
    </location>
</feature>
<reference evidence="2" key="1">
    <citation type="submission" date="2020-08" db="EMBL/GenBank/DDBJ databases">
        <title>Whole genome shotgun sequence of Actinocatenispora sera NBRC 101916.</title>
        <authorList>
            <person name="Komaki H."/>
            <person name="Tamura T."/>
        </authorList>
    </citation>
    <scope>NUCLEOTIDE SEQUENCE</scope>
    <source>
        <strain evidence="2">NBRC 101916</strain>
    </source>
</reference>
<dbReference type="Proteomes" id="UP000680750">
    <property type="component" value="Chromosome"/>
</dbReference>
<dbReference type="AlphaFoldDB" id="A0A810L811"/>
<proteinExistence type="predicted"/>
<name>A0A810L811_9ACTN</name>